<name>A0A9X2XBU2_9HYPH</name>
<feature type="active site" evidence="7">
    <location>
        <position position="365"/>
    </location>
</feature>
<keyword evidence="1" id="KW-0408">Iron</keyword>
<dbReference type="SUPFAM" id="SSF50249">
    <property type="entry name" value="Nucleic acid-binding proteins"/>
    <property type="match status" value="1"/>
</dbReference>
<keyword evidence="3 6" id="KW-0808">Transferase</keyword>
<dbReference type="AlphaFoldDB" id="A0A9X2XBU2"/>
<protein>
    <submittedName>
        <fullName evidence="9">Class I SAM-dependent RNA methyltransferase</fullName>
    </submittedName>
</protein>
<sequence length="414" mass="44352">MTERLTISELGAQGDGISHTPQGLVYVPFALPGEVVVAQVEKQRGRLVSIETPSPLRVEPVSPHFGTCGGCAVQHLATSAYAEWKREKVVRALRSRRLMAEVGPLLLCPPASRRRVTLTACRSGSGVQLGFNAAQSHRIVEIEQCPVALPEISAALPDLRLLAGLVAAGPRPFHLTVTATRTGLDIAADSRLPGEEMRRKAIDFVLAKGFARLSVGGEVLVEREKPVVLFGDVPVVPPPGGFLQATEHAEQVMADLVLSHLTECGHVADLFAGCGTFALRLARSVRVRAVEGNTAALAALDAAARHAQGLKPVTTQKRDLFYRPLTAKELSAFDGLVFDPPRAGAEAQCRQIAVSRVTRVVAVSCNPGTLARDLAILTEGGYRLVQVTPIDQFLWSPHVEVVALLEKRSASRLN</sequence>
<keyword evidence="5" id="KW-0411">Iron-sulfur</keyword>
<dbReference type="Gene3D" id="2.40.50.1070">
    <property type="match status" value="1"/>
</dbReference>
<organism evidence="9 10">
    <name type="scientific">Chelativorans petroleitrophicus</name>
    <dbReference type="NCBI Taxonomy" id="2975484"/>
    <lineage>
        <taxon>Bacteria</taxon>
        <taxon>Pseudomonadati</taxon>
        <taxon>Pseudomonadota</taxon>
        <taxon>Alphaproteobacteria</taxon>
        <taxon>Hyphomicrobiales</taxon>
        <taxon>Phyllobacteriaceae</taxon>
        <taxon>Chelativorans</taxon>
    </lineage>
</organism>
<evidence type="ECO:0000256" key="4">
    <source>
        <dbReference type="ARBA" id="ARBA00022691"/>
    </source>
</evidence>
<keyword evidence="1" id="KW-0004">4Fe-4S</keyword>
<feature type="binding site" evidence="6">
    <location>
        <position position="271"/>
    </location>
    <ligand>
        <name>S-adenosyl-L-methionine</name>
        <dbReference type="ChEBI" id="CHEBI:59789"/>
    </ligand>
</feature>
<dbReference type="EMBL" id="JAODNV010000015">
    <property type="protein sequence ID" value="MCT8991425.1"/>
    <property type="molecule type" value="Genomic_DNA"/>
</dbReference>
<feature type="binding site" evidence="6">
    <location>
        <position position="339"/>
    </location>
    <ligand>
        <name>S-adenosyl-L-methionine</name>
        <dbReference type="ChEBI" id="CHEBI:59789"/>
    </ligand>
</feature>
<proteinExistence type="inferred from homology"/>
<dbReference type="Gene3D" id="2.40.50.140">
    <property type="entry name" value="Nucleic acid-binding proteins"/>
    <property type="match status" value="1"/>
</dbReference>
<dbReference type="GO" id="GO:0070041">
    <property type="term" value="F:rRNA (uridine-C5-)-methyltransferase activity"/>
    <property type="evidence" value="ECO:0007669"/>
    <property type="project" value="TreeGrafter"/>
</dbReference>
<evidence type="ECO:0000256" key="2">
    <source>
        <dbReference type="ARBA" id="ARBA00022603"/>
    </source>
</evidence>
<dbReference type="Gene3D" id="3.40.50.150">
    <property type="entry name" value="Vaccinia Virus protein VP39"/>
    <property type="match status" value="1"/>
</dbReference>
<dbReference type="InterPro" id="IPR012340">
    <property type="entry name" value="NA-bd_OB-fold"/>
</dbReference>
<dbReference type="PROSITE" id="PS01230">
    <property type="entry name" value="TRMA_1"/>
    <property type="match status" value="1"/>
</dbReference>
<dbReference type="SUPFAM" id="SSF53335">
    <property type="entry name" value="S-adenosyl-L-methionine-dependent methyltransferases"/>
    <property type="match status" value="1"/>
</dbReference>
<dbReference type="InterPro" id="IPR002792">
    <property type="entry name" value="TRAM_dom"/>
</dbReference>
<comment type="caution">
    <text evidence="9">The sequence shown here is derived from an EMBL/GenBank/DDBJ whole genome shotgun (WGS) entry which is preliminary data.</text>
</comment>
<dbReference type="GO" id="GO:0070475">
    <property type="term" value="P:rRNA base methylation"/>
    <property type="evidence" value="ECO:0007669"/>
    <property type="project" value="TreeGrafter"/>
</dbReference>
<dbReference type="InterPro" id="IPR010280">
    <property type="entry name" value="U5_MeTrfase_fam"/>
</dbReference>
<dbReference type="InterPro" id="IPR029063">
    <property type="entry name" value="SAM-dependent_MTases_sf"/>
</dbReference>
<comment type="similarity">
    <text evidence="6">Belongs to the class I-like SAM-binding methyltransferase superfamily. RNA M5U methyltransferase family.</text>
</comment>
<keyword evidence="10" id="KW-1185">Reference proteome</keyword>
<dbReference type="PANTHER" id="PTHR11061">
    <property type="entry name" value="RNA M5U METHYLTRANSFERASE"/>
    <property type="match status" value="1"/>
</dbReference>
<evidence type="ECO:0000313" key="9">
    <source>
        <dbReference type="EMBL" id="MCT8991425.1"/>
    </source>
</evidence>
<evidence type="ECO:0000313" key="10">
    <source>
        <dbReference type="Proteomes" id="UP001149009"/>
    </source>
</evidence>
<evidence type="ECO:0000256" key="5">
    <source>
        <dbReference type="ARBA" id="ARBA00023014"/>
    </source>
</evidence>
<dbReference type="Proteomes" id="UP001149009">
    <property type="component" value="Unassembled WGS sequence"/>
</dbReference>
<dbReference type="Pfam" id="PF01938">
    <property type="entry name" value="TRAM"/>
    <property type="match status" value="1"/>
</dbReference>
<evidence type="ECO:0000256" key="7">
    <source>
        <dbReference type="PROSITE-ProRule" id="PRU10015"/>
    </source>
</evidence>
<evidence type="ECO:0000259" key="8">
    <source>
        <dbReference type="PROSITE" id="PS50926"/>
    </source>
</evidence>
<keyword evidence="4 6" id="KW-0949">S-adenosyl-L-methionine</keyword>
<feature type="binding site" evidence="6">
    <location>
        <position position="244"/>
    </location>
    <ligand>
        <name>S-adenosyl-L-methionine</name>
        <dbReference type="ChEBI" id="CHEBI:59789"/>
    </ligand>
</feature>
<evidence type="ECO:0000256" key="3">
    <source>
        <dbReference type="ARBA" id="ARBA00022679"/>
    </source>
</evidence>
<dbReference type="GO" id="GO:0051539">
    <property type="term" value="F:4 iron, 4 sulfur cluster binding"/>
    <property type="evidence" value="ECO:0007669"/>
    <property type="project" value="UniProtKB-KW"/>
</dbReference>
<feature type="active site" description="Nucleophile" evidence="6">
    <location>
        <position position="365"/>
    </location>
</feature>
<reference evidence="9" key="1">
    <citation type="submission" date="2022-08" db="EMBL/GenBank/DDBJ databases">
        <title>Chelativorans sichuanense sp. nov., a paraffin oil-degrading bacterium isolated from a mixture of oil-based drill cuttings and paddy soil.</title>
        <authorList>
            <person name="Yu J."/>
            <person name="Liu H."/>
            <person name="Chen Q."/>
        </authorList>
    </citation>
    <scope>NUCLEOTIDE SEQUENCE</scope>
    <source>
        <strain evidence="9">SCAU 2101</strain>
    </source>
</reference>
<feature type="domain" description="TRAM" evidence="8">
    <location>
        <begin position="1"/>
        <end position="54"/>
    </location>
</feature>
<feature type="binding site" evidence="6">
    <location>
        <position position="291"/>
    </location>
    <ligand>
        <name>S-adenosyl-L-methionine</name>
        <dbReference type="ChEBI" id="CHEBI:59789"/>
    </ligand>
</feature>
<dbReference type="PANTHER" id="PTHR11061:SF49">
    <property type="entry name" value="23S RRNA (URACIL(1939)-C(5))-METHYLTRANSFERASE RLMD"/>
    <property type="match status" value="1"/>
</dbReference>
<dbReference type="Pfam" id="PF05958">
    <property type="entry name" value="tRNA_U5-meth_tr"/>
    <property type="match status" value="1"/>
</dbReference>
<accession>A0A9X2XBU2</accession>
<dbReference type="PROSITE" id="PS51687">
    <property type="entry name" value="SAM_MT_RNA_M5U"/>
    <property type="match status" value="1"/>
</dbReference>
<dbReference type="InterPro" id="IPR030390">
    <property type="entry name" value="MeTrfase_TrmA_AS"/>
</dbReference>
<evidence type="ECO:0000256" key="6">
    <source>
        <dbReference type="PROSITE-ProRule" id="PRU01024"/>
    </source>
</evidence>
<keyword evidence="1" id="KW-0479">Metal-binding</keyword>
<dbReference type="PROSITE" id="PS50926">
    <property type="entry name" value="TRAM"/>
    <property type="match status" value="1"/>
</dbReference>
<dbReference type="RefSeq" id="WP_261516346.1">
    <property type="nucleotide sequence ID" value="NZ_JAODNV010000015.1"/>
</dbReference>
<keyword evidence="2 6" id="KW-0489">Methyltransferase</keyword>
<gene>
    <name evidence="9" type="ORF">NYR54_14160</name>
</gene>
<evidence type="ECO:0000256" key="1">
    <source>
        <dbReference type="ARBA" id="ARBA00022485"/>
    </source>
</evidence>